<dbReference type="InterPro" id="IPR036259">
    <property type="entry name" value="MFS_trans_sf"/>
</dbReference>
<protein>
    <submittedName>
        <fullName evidence="2">Uncharacterized protein</fullName>
    </submittedName>
</protein>
<dbReference type="AlphaFoldDB" id="A0A391NZ44"/>
<comment type="caution">
    <text evidence="2">The sequence shown here is derived from an EMBL/GenBank/DDBJ whole genome shotgun (WGS) entry which is preliminary data.</text>
</comment>
<keyword evidence="3" id="KW-1185">Reference proteome</keyword>
<name>A0A391NZ44_9EUKA</name>
<feature type="non-terminal residue" evidence="2">
    <location>
        <position position="1"/>
    </location>
</feature>
<reference evidence="2 3" key="1">
    <citation type="journal article" date="2018" name="PLoS ONE">
        <title>The draft genome of Kipferlia bialata reveals reductive genome evolution in fornicate parasites.</title>
        <authorList>
            <person name="Tanifuji G."/>
            <person name="Takabayashi S."/>
            <person name="Kume K."/>
            <person name="Takagi M."/>
            <person name="Nakayama T."/>
            <person name="Kamikawa R."/>
            <person name="Inagaki Y."/>
            <person name="Hashimoto T."/>
        </authorList>
    </citation>
    <scope>NUCLEOTIDE SEQUENCE [LARGE SCALE GENOMIC DNA]</scope>
    <source>
        <strain evidence="2">NY0173</strain>
    </source>
</reference>
<sequence>MLGLFQIGNSLGRSIFSLIQGYLYDWNLDASFFLAMVWPTIGFFCTFLASVPVEAHKIEAARRKAAMEQTVEGVPV</sequence>
<organism evidence="2 3">
    <name type="scientific">Kipferlia bialata</name>
    <dbReference type="NCBI Taxonomy" id="797122"/>
    <lineage>
        <taxon>Eukaryota</taxon>
        <taxon>Metamonada</taxon>
        <taxon>Carpediemonas-like organisms</taxon>
        <taxon>Kipferlia</taxon>
    </lineage>
</organism>
<accession>A0A391NZ44</accession>
<proteinExistence type="predicted"/>
<dbReference type="OrthoDB" id="10667671at2759"/>
<gene>
    <name evidence="2" type="ORF">KIPB_011156</name>
</gene>
<evidence type="ECO:0000313" key="3">
    <source>
        <dbReference type="Proteomes" id="UP000265618"/>
    </source>
</evidence>
<evidence type="ECO:0000313" key="2">
    <source>
        <dbReference type="EMBL" id="GCA63659.1"/>
    </source>
</evidence>
<keyword evidence="1" id="KW-0812">Transmembrane</keyword>
<keyword evidence="1" id="KW-0472">Membrane</keyword>
<dbReference type="Proteomes" id="UP000265618">
    <property type="component" value="Unassembled WGS sequence"/>
</dbReference>
<keyword evidence="1" id="KW-1133">Transmembrane helix</keyword>
<feature type="transmembrane region" description="Helical" evidence="1">
    <location>
        <begin position="32"/>
        <end position="53"/>
    </location>
</feature>
<dbReference type="SUPFAM" id="SSF103473">
    <property type="entry name" value="MFS general substrate transporter"/>
    <property type="match status" value="1"/>
</dbReference>
<evidence type="ECO:0000256" key="1">
    <source>
        <dbReference type="SAM" id="Phobius"/>
    </source>
</evidence>
<dbReference type="EMBL" id="BDIP01004424">
    <property type="protein sequence ID" value="GCA63659.1"/>
    <property type="molecule type" value="Genomic_DNA"/>
</dbReference>